<sequence>MTTLKKRLAKLEAKHPDLVAQQNIEIVAGYLAITECPEMAGTSTREGDTVTSYGLTLQQAIETRDAYKEHGKKIIMLVEPCGHYSALS</sequence>
<proteinExistence type="predicted"/>
<evidence type="ECO:0000313" key="2">
    <source>
        <dbReference type="Proteomes" id="UP000664882"/>
    </source>
</evidence>
<gene>
    <name evidence="1" type="ORF">J3U76_13540</name>
</gene>
<dbReference type="RefSeq" id="WP_208006499.1">
    <property type="nucleotide sequence ID" value="NZ_JAGDFX010000021.1"/>
</dbReference>
<evidence type="ECO:0000313" key="1">
    <source>
        <dbReference type="EMBL" id="MBO1520636.1"/>
    </source>
</evidence>
<comment type="caution">
    <text evidence="1">The sequence shown here is derived from an EMBL/GenBank/DDBJ whole genome shotgun (WGS) entry which is preliminary data.</text>
</comment>
<reference evidence="1 2" key="1">
    <citation type="submission" date="2021-03" db="EMBL/GenBank/DDBJ databases">
        <title>Oceanisphaera sp. nov., isolated from the intestine.</title>
        <authorList>
            <person name="Zhao L.-H."/>
            <person name="Shi L.-F."/>
        </authorList>
    </citation>
    <scope>NUCLEOTIDE SEQUENCE [LARGE SCALE GENOMIC DNA]</scope>
    <source>
        <strain evidence="1 2">DM8</strain>
    </source>
</reference>
<name>A0ABS3NK74_9GAMM</name>
<organism evidence="1 2">
    <name type="scientific">Oceanisphaera pacifica</name>
    <dbReference type="NCBI Taxonomy" id="2818389"/>
    <lineage>
        <taxon>Bacteria</taxon>
        <taxon>Pseudomonadati</taxon>
        <taxon>Pseudomonadota</taxon>
        <taxon>Gammaproteobacteria</taxon>
        <taxon>Aeromonadales</taxon>
        <taxon>Aeromonadaceae</taxon>
        <taxon>Oceanisphaera</taxon>
    </lineage>
</organism>
<keyword evidence="2" id="KW-1185">Reference proteome</keyword>
<accession>A0ABS3NK74</accession>
<dbReference type="EMBL" id="JAGDFX010000021">
    <property type="protein sequence ID" value="MBO1520636.1"/>
    <property type="molecule type" value="Genomic_DNA"/>
</dbReference>
<dbReference type="Proteomes" id="UP000664882">
    <property type="component" value="Unassembled WGS sequence"/>
</dbReference>
<protein>
    <submittedName>
        <fullName evidence="1">Uncharacterized protein</fullName>
    </submittedName>
</protein>